<evidence type="ECO:0000313" key="2">
    <source>
        <dbReference type="EMBL" id="CAA9241429.1"/>
    </source>
</evidence>
<dbReference type="EMBL" id="CADCTA010000066">
    <property type="protein sequence ID" value="CAA9241429.1"/>
    <property type="molecule type" value="Genomic_DNA"/>
</dbReference>
<sequence>MQHPQNKIERSIIKIVAWTLGIIIFLIVGGVLGYKQFHKWQERRLVAQANALINEGDMKRASLDARRIMQINPDSAPGARIMARISEQTGSPAALEWRRRVVDLAPGDAADLIALARAAVRFDDKASRDLALAKLPESAKNTTEYHALAADLAAKKNDNAATAQHLQEAVRLNPSDKETRLRLAILQLGSNDSAARTEGQQALVQLQADPAFQRVATRPLADDALRRGDFGQAVELGRQLDSFPDKTFSDRLLLLTALHRSADPGSTPLLQEMQAAAATNPDQAAQLLSWLNAQQMPVAAISWASQLPQEMIVQKGVPIALADSYISARDWSGMQRMVKSGNWGGLDFLRSALAMRAARELANDSEAATHWNEALGKVSTNPKQALTLAELVYKWGWRDQAIELLWIAAKDPGQGDQALLRLYSYFASQGATPDLYRVLLRREEFHPNDRAVQNNIAQISLLLNLNADRGFRLARDLHQSEPKNPAYASTYAFALHTRGDTKKALAVMNGLTEEQQREPAIAAYYGILLAAAGEHTRAVEYLDAGEKAGLLPEERTLVDKARRTLARR</sequence>
<accession>A0A6J4I565</accession>
<organism evidence="2">
    <name type="scientific">uncultured Chthoniobacterales bacterium</name>
    <dbReference type="NCBI Taxonomy" id="1836801"/>
    <lineage>
        <taxon>Bacteria</taxon>
        <taxon>Pseudomonadati</taxon>
        <taxon>Verrucomicrobiota</taxon>
        <taxon>Spartobacteria</taxon>
        <taxon>Chthoniobacterales</taxon>
        <taxon>environmental samples</taxon>
    </lineage>
</organism>
<gene>
    <name evidence="2" type="ORF">AVDCRST_MAG42-1724</name>
</gene>
<dbReference type="InterPro" id="IPR011990">
    <property type="entry name" value="TPR-like_helical_dom_sf"/>
</dbReference>
<keyword evidence="1" id="KW-0472">Membrane</keyword>
<proteinExistence type="predicted"/>
<dbReference type="Gene3D" id="1.25.40.10">
    <property type="entry name" value="Tetratricopeptide repeat domain"/>
    <property type="match status" value="2"/>
</dbReference>
<keyword evidence="1" id="KW-1133">Transmembrane helix</keyword>
<dbReference type="AlphaFoldDB" id="A0A6J4I565"/>
<keyword evidence="1" id="KW-0812">Transmembrane</keyword>
<reference evidence="2" key="1">
    <citation type="submission" date="2020-02" db="EMBL/GenBank/DDBJ databases">
        <authorList>
            <person name="Meier V. D."/>
        </authorList>
    </citation>
    <scope>NUCLEOTIDE SEQUENCE</scope>
    <source>
        <strain evidence="2">AVDCRST_MAG42</strain>
    </source>
</reference>
<feature type="transmembrane region" description="Helical" evidence="1">
    <location>
        <begin position="12"/>
        <end position="34"/>
    </location>
</feature>
<protein>
    <submittedName>
        <fullName evidence="2">Uncharacterized protein</fullName>
    </submittedName>
</protein>
<evidence type="ECO:0000256" key="1">
    <source>
        <dbReference type="SAM" id="Phobius"/>
    </source>
</evidence>
<name>A0A6J4I565_9BACT</name>
<dbReference type="SUPFAM" id="SSF48452">
    <property type="entry name" value="TPR-like"/>
    <property type="match status" value="2"/>
</dbReference>